<evidence type="ECO:0000313" key="4">
    <source>
        <dbReference type="Proteomes" id="UP001596380"/>
    </source>
</evidence>
<protein>
    <submittedName>
        <fullName evidence="3">IS701 family transposase</fullName>
    </submittedName>
</protein>
<sequence>MAVPNAPHGHAQRTELALRRLHRLIAPRFARAEPRDRAFAFLRGMVLSADRRNGRQLAENAGEARPDGMQRLLTTARWDADELRDDLRGIVVEHFGDPRAALVLNEEAFAKKGDRSVGVRRQFSAAAGGVENCQVAVFLTYAAPRAQAIVDRELYLPPEWAGDPVRRARAHVPADVPYRSRGRLGWEMVERALDARTPAAWVAAEAPFGHDAALRGRLDERGVPYVLGVRTEPRSRSRQDGRRPRGVPEDAIASIPANEWQRTVHHDDPVRHGLAGHAARVLLGRPGGDGLERWLLVRRDGRGTRAYVCAAPRATSLRELAEVARQAERAPLCAAAARREVGLDHYEVRLWRAWYRYITLGLLAHAGVTLAAAA</sequence>
<feature type="compositionally biased region" description="Basic and acidic residues" evidence="1">
    <location>
        <begin position="231"/>
        <end position="248"/>
    </location>
</feature>
<reference evidence="4" key="1">
    <citation type="journal article" date="2019" name="Int. J. Syst. Evol. Microbiol.">
        <title>The Global Catalogue of Microorganisms (GCM) 10K type strain sequencing project: providing services to taxonomists for standard genome sequencing and annotation.</title>
        <authorList>
            <consortium name="The Broad Institute Genomics Platform"/>
            <consortium name="The Broad Institute Genome Sequencing Center for Infectious Disease"/>
            <person name="Wu L."/>
            <person name="Ma J."/>
        </authorList>
    </citation>
    <scope>NUCLEOTIDE SEQUENCE [LARGE SCALE GENOMIC DNA]</scope>
    <source>
        <strain evidence="4">JCM 3369</strain>
    </source>
</reference>
<dbReference type="PANTHER" id="PTHR33627:SF1">
    <property type="entry name" value="TRANSPOSASE"/>
    <property type="match status" value="1"/>
</dbReference>
<accession>A0ABW2CLV5</accession>
<keyword evidence="4" id="KW-1185">Reference proteome</keyword>
<feature type="domain" description="Transposase IS701-like DDE" evidence="2">
    <location>
        <begin position="27"/>
        <end position="237"/>
    </location>
</feature>
<organism evidence="3 4">
    <name type="scientific">Actinomadura yumaensis</name>
    <dbReference type="NCBI Taxonomy" id="111807"/>
    <lineage>
        <taxon>Bacteria</taxon>
        <taxon>Bacillati</taxon>
        <taxon>Actinomycetota</taxon>
        <taxon>Actinomycetes</taxon>
        <taxon>Streptosporangiales</taxon>
        <taxon>Thermomonosporaceae</taxon>
        <taxon>Actinomadura</taxon>
    </lineage>
</organism>
<dbReference type="InterPro" id="IPR038721">
    <property type="entry name" value="IS701-like_DDE_dom"/>
</dbReference>
<evidence type="ECO:0000259" key="2">
    <source>
        <dbReference type="Pfam" id="PF13546"/>
    </source>
</evidence>
<dbReference type="NCBIfam" id="NF033540">
    <property type="entry name" value="transpos_IS701"/>
    <property type="match status" value="1"/>
</dbReference>
<dbReference type="RefSeq" id="WP_160822790.1">
    <property type="nucleotide sequence ID" value="NZ_JBHSXS010000008.1"/>
</dbReference>
<dbReference type="EMBL" id="JBHSXS010000008">
    <property type="protein sequence ID" value="MFC6881375.1"/>
    <property type="molecule type" value="Genomic_DNA"/>
</dbReference>
<dbReference type="Proteomes" id="UP001596380">
    <property type="component" value="Unassembled WGS sequence"/>
</dbReference>
<dbReference type="PANTHER" id="PTHR33627">
    <property type="entry name" value="TRANSPOSASE"/>
    <property type="match status" value="1"/>
</dbReference>
<evidence type="ECO:0000256" key="1">
    <source>
        <dbReference type="SAM" id="MobiDB-lite"/>
    </source>
</evidence>
<name>A0ABW2CLV5_9ACTN</name>
<dbReference type="InterPro" id="IPR039365">
    <property type="entry name" value="IS701-like"/>
</dbReference>
<proteinExistence type="predicted"/>
<comment type="caution">
    <text evidence="3">The sequence shown here is derived from an EMBL/GenBank/DDBJ whole genome shotgun (WGS) entry which is preliminary data.</text>
</comment>
<feature type="region of interest" description="Disordered" evidence="1">
    <location>
        <begin position="230"/>
        <end position="251"/>
    </location>
</feature>
<evidence type="ECO:0000313" key="3">
    <source>
        <dbReference type="EMBL" id="MFC6881375.1"/>
    </source>
</evidence>
<dbReference type="Pfam" id="PF13546">
    <property type="entry name" value="DDE_5"/>
    <property type="match status" value="1"/>
</dbReference>
<gene>
    <name evidence="3" type="ORF">ACFQKB_16520</name>
</gene>